<accession>A0A064CFS3</accession>
<dbReference type="InterPro" id="IPR002104">
    <property type="entry name" value="Integrase_catalytic"/>
</dbReference>
<dbReference type="SUPFAM" id="SSF56349">
    <property type="entry name" value="DNA breaking-rejoining enzymes"/>
    <property type="match status" value="1"/>
</dbReference>
<dbReference type="CDD" id="cd00397">
    <property type="entry name" value="DNA_BRE_C"/>
    <property type="match status" value="1"/>
</dbReference>
<dbReference type="PROSITE" id="PS51898">
    <property type="entry name" value="TYR_RECOMBINASE"/>
    <property type="match status" value="1"/>
</dbReference>
<proteinExistence type="predicted"/>
<evidence type="ECO:0000256" key="1">
    <source>
        <dbReference type="ARBA" id="ARBA00023172"/>
    </source>
</evidence>
<dbReference type="GO" id="GO:0006310">
    <property type="term" value="P:DNA recombination"/>
    <property type="evidence" value="ECO:0007669"/>
    <property type="project" value="UniProtKB-KW"/>
</dbReference>
<keyword evidence="1" id="KW-0233">DNA recombination</keyword>
<dbReference type="Pfam" id="PF00589">
    <property type="entry name" value="Phage_integrase"/>
    <property type="match status" value="1"/>
</dbReference>
<name>A0A064CFS3_9MYCO</name>
<organism evidence="3 4">
    <name type="scientific">Mycolicibacterium aromaticivorans JS19b1 = JCM 16368</name>
    <dbReference type="NCBI Taxonomy" id="1440774"/>
    <lineage>
        <taxon>Bacteria</taxon>
        <taxon>Bacillati</taxon>
        <taxon>Actinomycetota</taxon>
        <taxon>Actinomycetes</taxon>
        <taxon>Mycobacteriales</taxon>
        <taxon>Mycobacteriaceae</taxon>
        <taxon>Mycolicibacterium</taxon>
    </lineage>
</organism>
<dbReference type="GO" id="GO:0015074">
    <property type="term" value="P:DNA integration"/>
    <property type="evidence" value="ECO:0007669"/>
    <property type="project" value="InterPro"/>
</dbReference>
<protein>
    <recommendedName>
        <fullName evidence="2">Tyr recombinase domain-containing protein</fullName>
    </recommendedName>
</protein>
<feature type="domain" description="Tyr recombinase" evidence="2">
    <location>
        <begin position="1"/>
        <end position="127"/>
    </location>
</feature>
<evidence type="ECO:0000313" key="4">
    <source>
        <dbReference type="Proteomes" id="UP000022835"/>
    </source>
</evidence>
<sequence length="250" mass="27622">MVPLHEEAADAIHTVLAIRKGQPDRAIYDADLGHPVRYLFLQHGRLASSDYLFVGGLTIASAAAGLIGPDGSGRVNPHRFRHTLGTELGEKGARLQTIMKVLGHQSAGMSMTYVNMTDPTVLADYASILTPGAVLAGPQAEAIRNGQLGDDAVNWLKTNFLKTELELGRCLRLPQEGPCECDLYLSCSKFVTTPAYADRLRDRVVVEEELIADAKERGRTREVERHQRIRERIIDLLTELDQPVTPRNCR</sequence>
<dbReference type="EMBL" id="JALN02000001">
    <property type="protein sequence ID" value="KDE99449.1"/>
    <property type="molecule type" value="Genomic_DNA"/>
</dbReference>
<dbReference type="STRING" id="1440774.Y900_010955"/>
<dbReference type="Proteomes" id="UP000022835">
    <property type="component" value="Unassembled WGS sequence"/>
</dbReference>
<evidence type="ECO:0000259" key="2">
    <source>
        <dbReference type="PROSITE" id="PS51898"/>
    </source>
</evidence>
<gene>
    <name evidence="3" type="ORF">Y900_010955</name>
</gene>
<dbReference type="GO" id="GO:0003677">
    <property type="term" value="F:DNA binding"/>
    <property type="evidence" value="ECO:0007669"/>
    <property type="project" value="InterPro"/>
</dbReference>
<comment type="caution">
    <text evidence="3">The sequence shown here is derived from an EMBL/GenBank/DDBJ whole genome shotgun (WGS) entry which is preliminary data.</text>
</comment>
<reference evidence="3" key="1">
    <citation type="submission" date="2014-05" db="EMBL/GenBank/DDBJ databases">
        <title>Genome sequence of Mycobacterium aromaticivorans strain JS19b1T (= DSM 45407T).</title>
        <authorList>
            <person name="Kwak Y."/>
            <person name="Park G.-S."/>
            <person name="Li Q.X."/>
            <person name="Lee S.-E."/>
            <person name="Shin J.-H."/>
        </authorList>
    </citation>
    <scope>NUCLEOTIDE SEQUENCE [LARGE SCALE GENOMIC DNA]</scope>
    <source>
        <strain evidence="3">JS19b1</strain>
    </source>
</reference>
<dbReference type="Gene3D" id="1.10.443.10">
    <property type="entry name" value="Intergrase catalytic core"/>
    <property type="match status" value="1"/>
</dbReference>
<dbReference type="InterPro" id="IPR011010">
    <property type="entry name" value="DNA_brk_join_enz"/>
</dbReference>
<dbReference type="InterPro" id="IPR013762">
    <property type="entry name" value="Integrase-like_cat_sf"/>
</dbReference>
<keyword evidence="4" id="KW-1185">Reference proteome</keyword>
<dbReference type="AlphaFoldDB" id="A0A064CFS3"/>
<dbReference type="eggNOG" id="COG4974">
    <property type="taxonomic scope" value="Bacteria"/>
</dbReference>
<evidence type="ECO:0000313" key="3">
    <source>
        <dbReference type="EMBL" id="KDE99449.1"/>
    </source>
</evidence>